<keyword evidence="6 9" id="KW-1133">Transmembrane helix</keyword>
<dbReference type="SMART" id="SM00665">
    <property type="entry name" value="B561"/>
    <property type="match status" value="1"/>
</dbReference>
<dbReference type="EMBL" id="CAJFDH010000001">
    <property type="protein sequence ID" value="CAD5205710.1"/>
    <property type="molecule type" value="Genomic_DNA"/>
</dbReference>
<feature type="transmembrane region" description="Helical" evidence="9">
    <location>
        <begin position="376"/>
        <end position="396"/>
    </location>
</feature>
<dbReference type="PROSITE" id="PS50836">
    <property type="entry name" value="DOMON"/>
    <property type="match status" value="1"/>
</dbReference>
<evidence type="ECO:0000256" key="1">
    <source>
        <dbReference type="ARBA" id="ARBA00004370"/>
    </source>
</evidence>
<proteinExistence type="predicted"/>
<dbReference type="PANTHER" id="PTHR23130">
    <property type="entry name" value="CYTOCHROME B561 AND DOMON DOMAIN-CONTAINING PROTEIN"/>
    <property type="match status" value="1"/>
</dbReference>
<dbReference type="AlphaFoldDB" id="A0A811JQZ6"/>
<feature type="region of interest" description="Disordered" evidence="8">
    <location>
        <begin position="162"/>
        <end position="234"/>
    </location>
</feature>
<dbReference type="Proteomes" id="UP000783686">
    <property type="component" value="Unassembled WGS sequence"/>
</dbReference>
<dbReference type="InterPro" id="IPR005018">
    <property type="entry name" value="DOMON_domain"/>
</dbReference>
<dbReference type="PROSITE" id="PS50939">
    <property type="entry name" value="CYTOCHROME_B561"/>
    <property type="match status" value="1"/>
</dbReference>
<evidence type="ECO:0000256" key="7">
    <source>
        <dbReference type="ARBA" id="ARBA00023136"/>
    </source>
</evidence>
<evidence type="ECO:0000259" key="11">
    <source>
        <dbReference type="PROSITE" id="PS50836"/>
    </source>
</evidence>
<feature type="domain" description="DOMON" evidence="11">
    <location>
        <begin position="36"/>
        <end position="156"/>
    </location>
</feature>
<evidence type="ECO:0000256" key="10">
    <source>
        <dbReference type="SAM" id="SignalP"/>
    </source>
</evidence>
<feature type="domain" description="Cytochrome b561" evidence="12">
    <location>
        <begin position="213"/>
        <end position="426"/>
    </location>
</feature>
<comment type="caution">
    <text evidence="13">The sequence shown here is derived from an EMBL/GenBank/DDBJ whole genome shotgun (WGS) entry which is preliminary data.</text>
</comment>
<accession>A0A811JQZ6</accession>
<dbReference type="SMART" id="SM00664">
    <property type="entry name" value="DoH"/>
    <property type="match status" value="1"/>
</dbReference>
<evidence type="ECO:0000313" key="13">
    <source>
        <dbReference type="EMBL" id="CAD5205710.1"/>
    </source>
</evidence>
<dbReference type="OrthoDB" id="2419613at2759"/>
<dbReference type="Proteomes" id="UP000614601">
    <property type="component" value="Unassembled WGS sequence"/>
</dbReference>
<feature type="signal peptide" evidence="10">
    <location>
        <begin position="1"/>
        <end position="23"/>
    </location>
</feature>
<feature type="compositionally biased region" description="Basic and acidic residues" evidence="8">
    <location>
        <begin position="209"/>
        <end position="230"/>
    </location>
</feature>
<gene>
    <name evidence="13" type="ORF">BOKJ2_LOCUS394</name>
</gene>
<keyword evidence="3 9" id="KW-0812">Transmembrane</keyword>
<evidence type="ECO:0000313" key="14">
    <source>
        <dbReference type="Proteomes" id="UP000614601"/>
    </source>
</evidence>
<evidence type="ECO:0000259" key="12">
    <source>
        <dbReference type="PROSITE" id="PS50939"/>
    </source>
</evidence>
<feature type="transmembrane region" description="Helical" evidence="9">
    <location>
        <begin position="250"/>
        <end position="273"/>
    </location>
</feature>
<evidence type="ECO:0000256" key="4">
    <source>
        <dbReference type="ARBA" id="ARBA00022729"/>
    </source>
</evidence>
<dbReference type="EMBL" id="CAJFCW020000001">
    <property type="protein sequence ID" value="CAG9078804.1"/>
    <property type="molecule type" value="Genomic_DNA"/>
</dbReference>
<keyword evidence="2" id="KW-0813">Transport</keyword>
<dbReference type="CDD" id="cd08760">
    <property type="entry name" value="Cyt_b561_FRRS1_like"/>
    <property type="match status" value="1"/>
</dbReference>
<dbReference type="Pfam" id="PF03188">
    <property type="entry name" value="Cytochrom_B561"/>
    <property type="match status" value="1"/>
</dbReference>
<keyword evidence="5" id="KW-0249">Electron transport</keyword>
<evidence type="ECO:0000256" key="3">
    <source>
        <dbReference type="ARBA" id="ARBA00022692"/>
    </source>
</evidence>
<dbReference type="GO" id="GO:0016020">
    <property type="term" value="C:membrane"/>
    <property type="evidence" value="ECO:0007669"/>
    <property type="project" value="UniProtKB-SubCell"/>
</dbReference>
<keyword evidence="4 10" id="KW-0732">Signal</keyword>
<feature type="chain" id="PRO_5036220739" description="Cytochrome b561 domain-containing protein" evidence="10">
    <location>
        <begin position="24"/>
        <end position="496"/>
    </location>
</feature>
<dbReference type="Pfam" id="PF03351">
    <property type="entry name" value="DOMON"/>
    <property type="match status" value="1"/>
</dbReference>
<organism evidence="13 14">
    <name type="scientific">Bursaphelenchus okinawaensis</name>
    <dbReference type="NCBI Taxonomy" id="465554"/>
    <lineage>
        <taxon>Eukaryota</taxon>
        <taxon>Metazoa</taxon>
        <taxon>Ecdysozoa</taxon>
        <taxon>Nematoda</taxon>
        <taxon>Chromadorea</taxon>
        <taxon>Rhabditida</taxon>
        <taxon>Tylenchina</taxon>
        <taxon>Tylenchomorpha</taxon>
        <taxon>Aphelenchoidea</taxon>
        <taxon>Aphelenchoididae</taxon>
        <taxon>Bursaphelenchus</taxon>
    </lineage>
</organism>
<dbReference type="PANTHER" id="PTHR23130:SF171">
    <property type="entry name" value="OS01G0895300 PROTEIN"/>
    <property type="match status" value="1"/>
</dbReference>
<sequence length="496" mass="55120">MAEMKHLICLLLVLHSGFSAVDWSECDKTKYCDQNNDFKAAYRLEGDKVLVELWAKKDDENDKYVAVGFSEDTGMGNEPVLACFEEDGKPVVLNSFNPGKSNAPAPETSVPTAKLLEFVSDESQIYCKFEQPISQGSTTQYIPDLSKPVFLLLAKGPVNGKQLNYHSNRDTLPNQHILTKRTPDQAETPAEQPKTEGNSSEVASAAGDAGEKKEEEKKEPAQEPELKRADQVGSGPFSLTASTKHVILRYHGVAMLFGWFGFLFTGVFAARFLRHLWPNTTVSGLRIWFHIHRILNFLGVLLIVFGSVLALISKDLTWTGPSVNQGSAENLHPGALHSIIGAIGVLLALAQPFGALARCSLDHPKRPVFNFFHRSFGLLAVLLAVAASIIAVFYFKSLWKDTFYAIVVLLVFLLVGVAVCVIQEMVKYRDEHEQQRIVAIEMRNRSKQAAPSDSYYFRERQAHSDRHKKVTVFLFLVFALAGFIAATILTYLILDA</sequence>
<feature type="compositionally biased region" description="Polar residues" evidence="8">
    <location>
        <begin position="162"/>
        <end position="177"/>
    </location>
</feature>
<dbReference type="InterPro" id="IPR006593">
    <property type="entry name" value="Cyt_b561/ferric_Rdtase_TM"/>
</dbReference>
<comment type="subcellular location">
    <subcellularLocation>
        <location evidence="1">Membrane</location>
    </subcellularLocation>
</comment>
<dbReference type="Gene3D" id="1.20.120.1770">
    <property type="match status" value="1"/>
</dbReference>
<evidence type="ECO:0008006" key="15">
    <source>
        <dbReference type="Google" id="ProtNLM"/>
    </source>
</evidence>
<evidence type="ECO:0000256" key="6">
    <source>
        <dbReference type="ARBA" id="ARBA00022989"/>
    </source>
</evidence>
<evidence type="ECO:0000256" key="5">
    <source>
        <dbReference type="ARBA" id="ARBA00022982"/>
    </source>
</evidence>
<evidence type="ECO:0000256" key="2">
    <source>
        <dbReference type="ARBA" id="ARBA00022448"/>
    </source>
</evidence>
<keyword evidence="7 9" id="KW-0472">Membrane</keyword>
<feature type="transmembrane region" description="Helical" evidence="9">
    <location>
        <begin position="470"/>
        <end position="494"/>
    </location>
</feature>
<evidence type="ECO:0000256" key="9">
    <source>
        <dbReference type="SAM" id="Phobius"/>
    </source>
</evidence>
<keyword evidence="14" id="KW-1185">Reference proteome</keyword>
<feature type="transmembrane region" description="Helical" evidence="9">
    <location>
        <begin position="334"/>
        <end position="356"/>
    </location>
</feature>
<feature type="transmembrane region" description="Helical" evidence="9">
    <location>
        <begin position="402"/>
        <end position="422"/>
    </location>
</feature>
<protein>
    <recommendedName>
        <fullName evidence="15">Cytochrome b561 domain-containing protein</fullName>
    </recommendedName>
</protein>
<name>A0A811JQZ6_9BILA</name>
<reference evidence="13" key="1">
    <citation type="submission" date="2020-09" db="EMBL/GenBank/DDBJ databases">
        <authorList>
            <person name="Kikuchi T."/>
        </authorList>
    </citation>
    <scope>NUCLEOTIDE SEQUENCE</scope>
    <source>
        <strain evidence="13">SH1</strain>
    </source>
</reference>
<evidence type="ECO:0000256" key="8">
    <source>
        <dbReference type="SAM" id="MobiDB-lite"/>
    </source>
</evidence>
<feature type="transmembrane region" description="Helical" evidence="9">
    <location>
        <begin position="294"/>
        <end position="314"/>
    </location>
</feature>